<organism evidence="9 10">
    <name type="scientific">Thiohalospira halophila DSM 15071</name>
    <dbReference type="NCBI Taxonomy" id="1123397"/>
    <lineage>
        <taxon>Bacteria</taxon>
        <taxon>Pseudomonadati</taxon>
        <taxon>Pseudomonadota</taxon>
        <taxon>Gammaproteobacteria</taxon>
        <taxon>Thiohalospirales</taxon>
        <taxon>Thiohalospiraceae</taxon>
        <taxon>Thiohalospira</taxon>
    </lineage>
</organism>
<gene>
    <name evidence="9" type="ORF">SAMN05660831_02150</name>
</gene>
<keyword evidence="9" id="KW-0645">Protease</keyword>
<comment type="subunit">
    <text evidence="6">HflC and HflK may interact to form a multimeric complex.</text>
</comment>
<evidence type="ECO:0000256" key="7">
    <source>
        <dbReference type="SAM" id="MobiDB-lite"/>
    </source>
</evidence>
<evidence type="ECO:0000313" key="9">
    <source>
        <dbReference type="EMBL" id="SFD69913.1"/>
    </source>
</evidence>
<dbReference type="STRING" id="1123397.SAMN05660831_02150"/>
<feature type="compositionally biased region" description="Polar residues" evidence="7">
    <location>
        <begin position="376"/>
        <end position="391"/>
    </location>
</feature>
<dbReference type="GO" id="GO:0006508">
    <property type="term" value="P:proteolysis"/>
    <property type="evidence" value="ECO:0007669"/>
    <property type="project" value="UniProtKB-KW"/>
</dbReference>
<keyword evidence="5 6" id="KW-0472">Membrane</keyword>
<evidence type="ECO:0000256" key="3">
    <source>
        <dbReference type="ARBA" id="ARBA00022692"/>
    </source>
</evidence>
<name>A0A1I1UMB8_9GAMM</name>
<keyword evidence="4 6" id="KW-1133">Transmembrane helix</keyword>
<dbReference type="Pfam" id="PF12221">
    <property type="entry name" value="HflK_N"/>
    <property type="match status" value="1"/>
</dbReference>
<dbReference type="GO" id="GO:0008233">
    <property type="term" value="F:peptidase activity"/>
    <property type="evidence" value="ECO:0007669"/>
    <property type="project" value="UniProtKB-KW"/>
</dbReference>
<dbReference type="SUPFAM" id="SSF117892">
    <property type="entry name" value="Band 7/SPFH domain"/>
    <property type="match status" value="1"/>
</dbReference>
<dbReference type="InterPro" id="IPR036013">
    <property type="entry name" value="Band_7/SPFH_dom_sf"/>
</dbReference>
<dbReference type="Gene3D" id="3.30.479.30">
    <property type="entry name" value="Band 7 domain"/>
    <property type="match status" value="1"/>
</dbReference>
<evidence type="ECO:0000256" key="1">
    <source>
        <dbReference type="ARBA" id="ARBA00004167"/>
    </source>
</evidence>
<evidence type="ECO:0000313" key="10">
    <source>
        <dbReference type="Proteomes" id="UP000198611"/>
    </source>
</evidence>
<dbReference type="NCBIfam" id="TIGR01933">
    <property type="entry name" value="hflK"/>
    <property type="match status" value="1"/>
</dbReference>
<reference evidence="9 10" key="1">
    <citation type="submission" date="2016-10" db="EMBL/GenBank/DDBJ databases">
        <authorList>
            <person name="de Groot N.N."/>
        </authorList>
    </citation>
    <scope>NUCLEOTIDE SEQUENCE [LARGE SCALE GENOMIC DNA]</scope>
    <source>
        <strain evidence="9 10">HL3</strain>
    </source>
</reference>
<keyword evidence="3 6" id="KW-0812">Transmembrane</keyword>
<dbReference type="InterPro" id="IPR020980">
    <property type="entry name" value="Membrane_HflK_N"/>
</dbReference>
<feature type="domain" description="Band 7" evidence="8">
    <location>
        <begin position="81"/>
        <end position="246"/>
    </location>
</feature>
<dbReference type="Pfam" id="PF01145">
    <property type="entry name" value="Band_7"/>
    <property type="match status" value="1"/>
</dbReference>
<protein>
    <recommendedName>
        <fullName evidence="6">Protein HflK</fullName>
    </recommendedName>
</protein>
<dbReference type="PANTHER" id="PTHR43327">
    <property type="entry name" value="STOMATIN-LIKE PROTEIN 2, MITOCHONDRIAL"/>
    <property type="match status" value="1"/>
</dbReference>
<evidence type="ECO:0000259" key="8">
    <source>
        <dbReference type="SMART" id="SM00244"/>
    </source>
</evidence>
<accession>A0A1I1UMB8</accession>
<dbReference type="InterPro" id="IPR050710">
    <property type="entry name" value="Band7/mec-2_domain"/>
</dbReference>
<keyword evidence="9" id="KW-0378">Hydrolase</keyword>
<comment type="subcellular location">
    <subcellularLocation>
        <location evidence="1">Membrane</location>
        <topology evidence="1">Single-pass membrane protein</topology>
    </subcellularLocation>
</comment>
<feature type="transmembrane region" description="Helical" evidence="6">
    <location>
        <begin position="67"/>
        <end position="86"/>
    </location>
</feature>
<keyword evidence="10" id="KW-1185">Reference proteome</keyword>
<dbReference type="CDD" id="cd03404">
    <property type="entry name" value="SPFH_HflK"/>
    <property type="match status" value="1"/>
</dbReference>
<dbReference type="InterPro" id="IPR001107">
    <property type="entry name" value="Band_7"/>
</dbReference>
<dbReference type="OrthoDB" id="9779595at2"/>
<proteinExistence type="inferred from homology"/>
<dbReference type="GO" id="GO:0016020">
    <property type="term" value="C:membrane"/>
    <property type="evidence" value="ECO:0007669"/>
    <property type="project" value="UniProtKB-SubCell"/>
</dbReference>
<feature type="region of interest" description="Disordered" evidence="7">
    <location>
        <begin position="1"/>
        <end position="31"/>
    </location>
</feature>
<dbReference type="Proteomes" id="UP000198611">
    <property type="component" value="Unassembled WGS sequence"/>
</dbReference>
<evidence type="ECO:0000256" key="5">
    <source>
        <dbReference type="ARBA" id="ARBA00023136"/>
    </source>
</evidence>
<dbReference type="AlphaFoldDB" id="A0A1I1UMB8"/>
<evidence type="ECO:0000256" key="4">
    <source>
        <dbReference type="ARBA" id="ARBA00022989"/>
    </source>
</evidence>
<evidence type="ECO:0000256" key="6">
    <source>
        <dbReference type="RuleBase" id="RU364113"/>
    </source>
</evidence>
<sequence length="397" mass="42922">MAWNEPGGSGGRDRDPWGSPSNDQGPPDLDEVIRKAQNKFRGLFGGGGDGGSSGGGMNAPSASPRTIGLVALAVVVVWALSGIYIIDEGKRGVVTQFGAYAKTVEPGPHWHPRFIQAVETVDVDQIRNIEIGTRSSESLILTQDENIVDAKFSIQYQVGDPQAYVFNVRQPDETLRQAAESAIREVIGKSTLDMVITTGRAEIARRASELLQKSLDDYGAGLLVTNVNMQSAQPPNEVQDAFADAVKAREDQQRLINEAEVYANGVVPEARGTASRRIEEAEGYAQRRIAEAEGESDRFLAILEEYQMAPEVTRERLYIETLEEVMTKVGKVMVDVEGSGNLMYLPLEKMMQGSGGSGSGSGGSVFGSSMPKLPTGNESSGNTSQRNPNQQRSREVR</sequence>
<dbReference type="SMART" id="SM00244">
    <property type="entry name" value="PHB"/>
    <property type="match status" value="1"/>
</dbReference>
<dbReference type="RefSeq" id="WP_093428814.1">
    <property type="nucleotide sequence ID" value="NZ_FOMJ01000007.1"/>
</dbReference>
<dbReference type="InterPro" id="IPR010201">
    <property type="entry name" value="HflK"/>
</dbReference>
<evidence type="ECO:0000256" key="2">
    <source>
        <dbReference type="ARBA" id="ARBA00006971"/>
    </source>
</evidence>
<feature type="region of interest" description="Disordered" evidence="7">
    <location>
        <begin position="353"/>
        <end position="397"/>
    </location>
</feature>
<feature type="compositionally biased region" description="Gly residues" evidence="7">
    <location>
        <begin position="353"/>
        <end position="365"/>
    </location>
</feature>
<comment type="similarity">
    <text evidence="2 6">Belongs to the band 7/mec-2 family. HflK subfamily.</text>
</comment>
<dbReference type="EMBL" id="FOMJ01000007">
    <property type="protein sequence ID" value="SFD69913.1"/>
    <property type="molecule type" value="Genomic_DNA"/>
</dbReference>
<comment type="function">
    <text evidence="6">HflC and HflK could encode or regulate a protease.</text>
</comment>
<dbReference type="PANTHER" id="PTHR43327:SF2">
    <property type="entry name" value="MODULATOR OF FTSH PROTEASE HFLK"/>
    <property type="match status" value="1"/>
</dbReference>